<feature type="transmembrane region" description="Helical" evidence="1">
    <location>
        <begin position="29"/>
        <end position="46"/>
    </location>
</feature>
<evidence type="ECO:0000256" key="1">
    <source>
        <dbReference type="SAM" id="Phobius"/>
    </source>
</evidence>
<dbReference type="EMBL" id="FMBA01000067">
    <property type="protein sequence ID" value="SCC28828.1"/>
    <property type="molecule type" value="Genomic_DNA"/>
</dbReference>
<reference evidence="3" key="1">
    <citation type="submission" date="2016-08" db="EMBL/GenBank/DDBJ databases">
        <authorList>
            <person name="Varghese N."/>
            <person name="Submissions Spin"/>
        </authorList>
    </citation>
    <scope>NUCLEOTIDE SEQUENCE [LARGE SCALE GENOMIC DNA]</scope>
    <source>
        <strain evidence="3">R-53144</strain>
    </source>
</reference>
<accession>A0A1C4DC59</accession>
<dbReference type="AlphaFoldDB" id="A0A1C4DC59"/>
<dbReference type="OrthoDB" id="6466932at2"/>
<evidence type="ECO:0000313" key="2">
    <source>
        <dbReference type="EMBL" id="SCC28828.1"/>
    </source>
</evidence>
<dbReference type="RefSeq" id="WP_091125741.1">
    <property type="nucleotide sequence ID" value="NZ_FMBA01000067.1"/>
</dbReference>
<sequence length="174" mass="19687">METIRHDIIYDINYSYTLEKMQSTLCGRVDRFLSFLILFFGAAVFADFRGTIFYGGLIACVAAFNSVYQFGKNSAVAQSRAYQYLALIRDVDSLENDQLASKLKLMEKDDSHVFSVLRNAAQQRAAICLGLRDNPPIKLTKFEKIISWLAGDLPNQSEYLKNNTGLYPESESDN</sequence>
<organism evidence="2 3">
    <name type="scientific">Gilliamella intestini</name>
    <dbReference type="NCBI Taxonomy" id="1798183"/>
    <lineage>
        <taxon>Bacteria</taxon>
        <taxon>Pseudomonadati</taxon>
        <taxon>Pseudomonadota</taxon>
        <taxon>Gammaproteobacteria</taxon>
        <taxon>Orbales</taxon>
        <taxon>Orbaceae</taxon>
        <taxon>Gilliamella</taxon>
    </lineage>
</organism>
<keyword evidence="1" id="KW-1133">Transmembrane helix</keyword>
<gene>
    <name evidence="2" type="ORF">GA0061080_10673</name>
</gene>
<keyword evidence="3" id="KW-1185">Reference proteome</keyword>
<name>A0A1C4DC59_9GAMM</name>
<keyword evidence="1" id="KW-0472">Membrane</keyword>
<dbReference type="Proteomes" id="UP000199698">
    <property type="component" value="Unassembled WGS sequence"/>
</dbReference>
<feature type="transmembrane region" description="Helical" evidence="1">
    <location>
        <begin position="52"/>
        <end position="70"/>
    </location>
</feature>
<proteinExistence type="predicted"/>
<evidence type="ECO:0008006" key="4">
    <source>
        <dbReference type="Google" id="ProtNLM"/>
    </source>
</evidence>
<keyword evidence="1" id="KW-0812">Transmembrane</keyword>
<protein>
    <recommendedName>
        <fullName evidence="4">SMODS and SLOG-associating 2TM effector domain-containing protein</fullName>
    </recommendedName>
</protein>
<evidence type="ECO:0000313" key="3">
    <source>
        <dbReference type="Proteomes" id="UP000199698"/>
    </source>
</evidence>